<evidence type="ECO:0000313" key="6">
    <source>
        <dbReference type="Proteomes" id="UP001172083"/>
    </source>
</evidence>
<dbReference type="Pfam" id="PF03575">
    <property type="entry name" value="Peptidase_S51"/>
    <property type="match status" value="1"/>
</dbReference>
<sequence length="234" mass="26405">MQNSIKPMYLLSDSQLLFSKDIDGNYYLSKVKHEFEKSNIKAVYIGASNKDTREFYELFQEGMYNIGISDHYMIKSDFTKTDEVNLENADLILLSGGEVKEGLNIFQKTGIKDIIIKKYYEGTLIIGISAGAIQLGWQTLDKNADNLPDSFLDTLKLIPFIVDVHQENNEWRDLKAVLKISGGMKRGLGIPFGAGIIYYPDQTVEAMRKPIAEFVLAGDLLKETLLLPLNEQLP</sequence>
<reference evidence="5" key="1">
    <citation type="submission" date="2023-06" db="EMBL/GenBank/DDBJ databases">
        <title>Genomic of Agaribacillus aureum.</title>
        <authorList>
            <person name="Wang G."/>
        </authorList>
    </citation>
    <scope>NUCLEOTIDE SEQUENCE</scope>
    <source>
        <strain evidence="5">BMA12</strain>
    </source>
</reference>
<dbReference type="InterPro" id="IPR029062">
    <property type="entry name" value="Class_I_gatase-like"/>
</dbReference>
<gene>
    <name evidence="5" type="ORF">QQ020_20680</name>
</gene>
<keyword evidence="3" id="KW-0378">Hydrolase</keyword>
<proteinExistence type="inferred from homology"/>
<comment type="caution">
    <text evidence="5">The sequence shown here is derived from an EMBL/GenBank/DDBJ whole genome shotgun (WGS) entry which is preliminary data.</text>
</comment>
<keyword evidence="6" id="KW-1185">Reference proteome</keyword>
<accession>A0ABT8L9S3</accession>
<keyword evidence="2" id="KW-0645">Protease</keyword>
<dbReference type="Gene3D" id="3.40.50.880">
    <property type="match status" value="1"/>
</dbReference>
<evidence type="ECO:0000313" key="5">
    <source>
        <dbReference type="EMBL" id="MDN5214509.1"/>
    </source>
</evidence>
<dbReference type="RefSeq" id="WP_346759842.1">
    <property type="nucleotide sequence ID" value="NZ_JAUJEB010000004.1"/>
</dbReference>
<evidence type="ECO:0000256" key="4">
    <source>
        <dbReference type="ARBA" id="ARBA00022825"/>
    </source>
</evidence>
<evidence type="ECO:0000256" key="1">
    <source>
        <dbReference type="ARBA" id="ARBA00006534"/>
    </source>
</evidence>
<dbReference type="CDD" id="cd03129">
    <property type="entry name" value="GAT1_Peptidase_E_like"/>
    <property type="match status" value="1"/>
</dbReference>
<protein>
    <submittedName>
        <fullName evidence="5">Type 1 glutamine amidotransferase-like domain-containing protein</fullName>
    </submittedName>
</protein>
<dbReference type="Proteomes" id="UP001172083">
    <property type="component" value="Unassembled WGS sequence"/>
</dbReference>
<evidence type="ECO:0000256" key="3">
    <source>
        <dbReference type="ARBA" id="ARBA00022801"/>
    </source>
</evidence>
<comment type="similarity">
    <text evidence="1">Belongs to the peptidase S51 family.</text>
</comment>
<keyword evidence="4" id="KW-0720">Serine protease</keyword>
<dbReference type="SUPFAM" id="SSF52317">
    <property type="entry name" value="Class I glutamine amidotransferase-like"/>
    <property type="match status" value="1"/>
</dbReference>
<dbReference type="EMBL" id="JAUJEB010000004">
    <property type="protein sequence ID" value="MDN5214509.1"/>
    <property type="molecule type" value="Genomic_DNA"/>
</dbReference>
<name>A0ABT8L9S3_9BACT</name>
<organism evidence="5 6">
    <name type="scientific">Agaribacillus aureus</name>
    <dbReference type="NCBI Taxonomy" id="3051825"/>
    <lineage>
        <taxon>Bacteria</taxon>
        <taxon>Pseudomonadati</taxon>
        <taxon>Bacteroidota</taxon>
        <taxon>Cytophagia</taxon>
        <taxon>Cytophagales</taxon>
        <taxon>Splendidivirgaceae</taxon>
        <taxon>Agaribacillus</taxon>
    </lineage>
</organism>
<evidence type="ECO:0000256" key="2">
    <source>
        <dbReference type="ARBA" id="ARBA00022670"/>
    </source>
</evidence>
<dbReference type="InterPro" id="IPR005320">
    <property type="entry name" value="Peptidase_S51"/>
</dbReference>